<feature type="region of interest" description="Disordered" evidence="1">
    <location>
        <begin position="377"/>
        <end position="416"/>
    </location>
</feature>
<dbReference type="OMA" id="CPDSSDH"/>
<feature type="compositionally biased region" description="Low complexity" evidence="1">
    <location>
        <begin position="380"/>
        <end position="390"/>
    </location>
</feature>
<name>B8LC00_THAPS</name>
<accession>B8LC00</accession>
<feature type="compositionally biased region" description="Basic and acidic residues" evidence="1">
    <location>
        <begin position="398"/>
        <end position="407"/>
    </location>
</feature>
<dbReference type="KEGG" id="tps:THAPSDRAFT_8769"/>
<dbReference type="HOGENOM" id="CLU_366211_0_0_1"/>
<feature type="compositionally biased region" description="Polar residues" evidence="1">
    <location>
        <begin position="85"/>
        <end position="97"/>
    </location>
</feature>
<feature type="compositionally biased region" description="Basic and acidic residues" evidence="1">
    <location>
        <begin position="316"/>
        <end position="329"/>
    </location>
</feature>
<dbReference type="AlphaFoldDB" id="B8LC00"/>
<dbReference type="EMBL" id="DS999415">
    <property type="protein sequence ID" value="EED87274.1"/>
    <property type="molecule type" value="Genomic_DNA"/>
</dbReference>
<feature type="compositionally biased region" description="Low complexity" evidence="1">
    <location>
        <begin position="129"/>
        <end position="158"/>
    </location>
</feature>
<dbReference type="InParanoid" id="B8LC00"/>
<sequence length="762" mass="85533">MEPSFSSSFFSQQQRQPSSHNRPSQHKMQHFKNHQRVQYHHEDLQFQHMQHLNSYDEQHQYNFNEQHQQVQRSYDEPDNARGRSRQQQPPSAHNAAQNINRQSSNSHSNSNTPRRKGNPQSPEDKRLVQQNNQYQQQSIKSRSYSSSSHQSQTASPNSKINTNYPTSSSPAATLAPLSTLSTLSTILQTTKSYHTSSISTYRTCHKLHRDAKDRTAKALASLSAAQAELEHARTAEEYALQELESALIEKKKGEEYNNTVERSVRKSGASLKGRRVKLVGLTQNTSWNGRSGTIIKLVLEGEDVGRWKIRLDKIVRGGDPEGADGRDSLNGEIGSGRNGKDTTQQDNNASSYQHVVAKANNLQLIQEEDEMDPMGLVGITRTRSGSTSVRSRSKSRSSRGDVSRSSRDPSSTKYNEMHAELYNQVVTPDEKEWSRENVNGYQCNGDYNTQHEDDDHNYLPSGYHQSCNQQQQPKLISPPQLTPQRPSTAGMNLSSAFSQMLLSPVSFDAVSFTQDSIASQSRRNRQKNISDTSIAGSFFDEVTSLQQSFPKNPNYDFSGASYDDRAGGIVIGFEEEDEEDCHIGDVSNRQPYPLEVYSTDLPSLVILPAVEDELGDTYTPHCIGVKNAGVPHVNGVYLLAKNSDPPQSQPLYFRDGPPTLLEDDRYYDMCILRIDCPDSSDHVIWFLARVDVDPSCLDVKFSDCYYYCRLMRLDGEGVDGVGNSCPPLRGWNIPKEPPGLKVAPSASFSLESHPEEVIREMK</sequence>
<proteinExistence type="predicted"/>
<feature type="region of interest" description="Disordered" evidence="1">
    <location>
        <begin position="444"/>
        <end position="490"/>
    </location>
</feature>
<feature type="compositionally biased region" description="Low complexity" evidence="1">
    <location>
        <begin position="98"/>
        <end position="111"/>
    </location>
</feature>
<dbReference type="eggNOG" id="ENOG502T46E">
    <property type="taxonomic scope" value="Eukaryota"/>
</dbReference>
<feature type="region of interest" description="Disordered" evidence="1">
    <location>
        <begin position="66"/>
        <end position="172"/>
    </location>
</feature>
<feature type="region of interest" description="Disordered" evidence="1">
    <location>
        <begin position="316"/>
        <end position="349"/>
    </location>
</feature>
<organism evidence="2 3">
    <name type="scientific">Thalassiosira pseudonana</name>
    <name type="common">Marine diatom</name>
    <name type="synonym">Cyclotella nana</name>
    <dbReference type="NCBI Taxonomy" id="35128"/>
    <lineage>
        <taxon>Eukaryota</taxon>
        <taxon>Sar</taxon>
        <taxon>Stramenopiles</taxon>
        <taxon>Ochrophyta</taxon>
        <taxon>Bacillariophyta</taxon>
        <taxon>Coscinodiscophyceae</taxon>
        <taxon>Thalassiosirophycidae</taxon>
        <taxon>Thalassiosirales</taxon>
        <taxon>Thalassiosiraceae</taxon>
        <taxon>Thalassiosira</taxon>
    </lineage>
</organism>
<keyword evidence="3" id="KW-1185">Reference proteome</keyword>
<dbReference type="RefSeq" id="XP_002296578.1">
    <property type="nucleotide sequence ID" value="XM_002296542.1"/>
</dbReference>
<evidence type="ECO:0000313" key="2">
    <source>
        <dbReference type="EMBL" id="EED87274.1"/>
    </source>
</evidence>
<evidence type="ECO:0000313" key="3">
    <source>
        <dbReference type="Proteomes" id="UP000001449"/>
    </source>
</evidence>
<dbReference type="GeneID" id="7443312"/>
<protein>
    <submittedName>
        <fullName evidence="2">Uncharacterized protein</fullName>
    </submittedName>
</protein>
<feature type="region of interest" description="Disordered" evidence="1">
    <location>
        <begin position="1"/>
        <end position="33"/>
    </location>
</feature>
<dbReference type="PaxDb" id="35128-Thaps8769"/>
<reference evidence="2 3" key="2">
    <citation type="journal article" date="2008" name="Nature">
        <title>The Phaeodactylum genome reveals the evolutionary history of diatom genomes.</title>
        <authorList>
            <person name="Bowler C."/>
            <person name="Allen A.E."/>
            <person name="Badger J.H."/>
            <person name="Grimwood J."/>
            <person name="Jabbari K."/>
            <person name="Kuo A."/>
            <person name="Maheswari U."/>
            <person name="Martens C."/>
            <person name="Maumus F."/>
            <person name="Otillar R.P."/>
            <person name="Rayko E."/>
            <person name="Salamov A."/>
            <person name="Vandepoele K."/>
            <person name="Beszteri B."/>
            <person name="Gruber A."/>
            <person name="Heijde M."/>
            <person name="Katinka M."/>
            <person name="Mock T."/>
            <person name="Valentin K."/>
            <person name="Verret F."/>
            <person name="Berges J.A."/>
            <person name="Brownlee C."/>
            <person name="Cadoret J.P."/>
            <person name="Chiovitti A."/>
            <person name="Choi C.J."/>
            <person name="Coesel S."/>
            <person name="De Martino A."/>
            <person name="Detter J.C."/>
            <person name="Durkin C."/>
            <person name="Falciatore A."/>
            <person name="Fournet J."/>
            <person name="Haruta M."/>
            <person name="Huysman M.J."/>
            <person name="Jenkins B.D."/>
            <person name="Jiroutova K."/>
            <person name="Jorgensen R.E."/>
            <person name="Joubert Y."/>
            <person name="Kaplan A."/>
            <person name="Kroger N."/>
            <person name="Kroth P.G."/>
            <person name="La Roche J."/>
            <person name="Lindquist E."/>
            <person name="Lommer M."/>
            <person name="Martin-Jezequel V."/>
            <person name="Lopez P.J."/>
            <person name="Lucas S."/>
            <person name="Mangogna M."/>
            <person name="McGinnis K."/>
            <person name="Medlin L.K."/>
            <person name="Montsant A."/>
            <person name="Oudot-Le Secq M.P."/>
            <person name="Napoli C."/>
            <person name="Obornik M."/>
            <person name="Parker M.S."/>
            <person name="Petit J.L."/>
            <person name="Porcel B.M."/>
            <person name="Poulsen N."/>
            <person name="Robison M."/>
            <person name="Rychlewski L."/>
            <person name="Rynearson T.A."/>
            <person name="Schmutz J."/>
            <person name="Shapiro H."/>
            <person name="Siaut M."/>
            <person name="Stanley M."/>
            <person name="Sussman M.R."/>
            <person name="Taylor A.R."/>
            <person name="Vardi A."/>
            <person name="von Dassow P."/>
            <person name="Vyverman W."/>
            <person name="Willis A."/>
            <person name="Wyrwicz L.S."/>
            <person name="Rokhsar D.S."/>
            <person name="Weissenbach J."/>
            <person name="Armbrust E.V."/>
            <person name="Green B.R."/>
            <person name="Van de Peer Y."/>
            <person name="Grigoriev I.V."/>
        </authorList>
    </citation>
    <scope>NUCLEOTIDE SEQUENCE [LARGE SCALE GENOMIC DNA]</scope>
    <source>
        <strain evidence="2 3">CCMP1335</strain>
    </source>
</reference>
<gene>
    <name evidence="2" type="ORF">THAPSDRAFT_8769</name>
</gene>
<dbReference type="Proteomes" id="UP000001449">
    <property type="component" value="Chromosome 11"/>
</dbReference>
<reference evidence="2 3" key="1">
    <citation type="journal article" date="2004" name="Science">
        <title>The genome of the diatom Thalassiosira pseudonana: ecology, evolution, and metabolism.</title>
        <authorList>
            <person name="Armbrust E.V."/>
            <person name="Berges J.A."/>
            <person name="Bowler C."/>
            <person name="Green B.R."/>
            <person name="Martinez D."/>
            <person name="Putnam N.H."/>
            <person name="Zhou S."/>
            <person name="Allen A.E."/>
            <person name="Apt K.E."/>
            <person name="Bechner M."/>
            <person name="Brzezinski M.A."/>
            <person name="Chaal B.K."/>
            <person name="Chiovitti A."/>
            <person name="Davis A.K."/>
            <person name="Demarest M.S."/>
            <person name="Detter J.C."/>
            <person name="Glavina T."/>
            <person name="Goodstein D."/>
            <person name="Hadi M.Z."/>
            <person name="Hellsten U."/>
            <person name="Hildebrand M."/>
            <person name="Jenkins B.D."/>
            <person name="Jurka J."/>
            <person name="Kapitonov V.V."/>
            <person name="Kroger N."/>
            <person name="Lau W.W."/>
            <person name="Lane T.W."/>
            <person name="Larimer F.W."/>
            <person name="Lippmeier J.C."/>
            <person name="Lucas S."/>
            <person name="Medina M."/>
            <person name="Montsant A."/>
            <person name="Obornik M."/>
            <person name="Parker M.S."/>
            <person name="Palenik B."/>
            <person name="Pazour G.J."/>
            <person name="Richardson P.M."/>
            <person name="Rynearson T.A."/>
            <person name="Saito M.A."/>
            <person name="Schwartz D.C."/>
            <person name="Thamatrakoln K."/>
            <person name="Valentin K."/>
            <person name="Vardi A."/>
            <person name="Wilkerson F.P."/>
            <person name="Rokhsar D.S."/>
        </authorList>
    </citation>
    <scope>NUCLEOTIDE SEQUENCE [LARGE SCALE GENOMIC DNA]</scope>
    <source>
        <strain evidence="2 3">CCMP1335</strain>
    </source>
</reference>
<feature type="compositionally biased region" description="Basic residues" evidence="1">
    <location>
        <begin position="23"/>
        <end position="33"/>
    </location>
</feature>
<evidence type="ECO:0000256" key="1">
    <source>
        <dbReference type="SAM" id="MobiDB-lite"/>
    </source>
</evidence>
<feature type="compositionally biased region" description="Polar residues" evidence="1">
    <location>
        <begin position="463"/>
        <end position="474"/>
    </location>
</feature>
<feature type="compositionally biased region" description="Low complexity" evidence="1">
    <location>
        <begin position="1"/>
        <end position="19"/>
    </location>
</feature>